<dbReference type="Gene3D" id="3.40.50.1000">
    <property type="entry name" value="HAD superfamily/HAD-like"/>
    <property type="match status" value="1"/>
</dbReference>
<evidence type="ECO:0000259" key="1">
    <source>
        <dbReference type="Pfam" id="PF25109"/>
    </source>
</evidence>
<keyword evidence="2" id="KW-0418">Kinase</keyword>
<dbReference type="EMBL" id="FOHX01000003">
    <property type="protein sequence ID" value="SET52002.1"/>
    <property type="molecule type" value="Genomic_DNA"/>
</dbReference>
<dbReference type="Pfam" id="PF25109">
    <property type="entry name" value="HAD_PNKP"/>
    <property type="match status" value="1"/>
</dbReference>
<sequence>MSTLYITRGLPGCGKTCMASAWVAEDPEKRARINRDDLRAMVHDSVYIAGVTEPRILTARDAAISALLRKGVDVVCDDTNLPNRTVRDLARVARRAGADFEVWDLTHRSVDECIARDAARERPVGGDVIRGMHTRYLKGRPYPLPLPEEPGDDNAVKPYKAKPGTPKAVLVDIDGTAALMGDRSPFDETRVGDDRPNLPVIAVIRALHAAGNRVVFMSGRSDACRAATEEWLTAHVGLAYDALHMREAGDHRKDSIVKAELFDAHVRDVYDVSCVLDDRRQVVEMWRAMGLTVLQVADGDF</sequence>
<dbReference type="InterPro" id="IPR027417">
    <property type="entry name" value="P-loop_NTPase"/>
</dbReference>
<accession>A0A1I0F4M8</accession>
<dbReference type="SUPFAM" id="SSF52540">
    <property type="entry name" value="P-loop containing nucleoside triphosphate hydrolases"/>
    <property type="match status" value="1"/>
</dbReference>
<dbReference type="Proteomes" id="UP000199361">
    <property type="component" value="Unassembled WGS sequence"/>
</dbReference>
<organism evidence="2 3">
    <name type="scientific">Nonomuraea wenchangensis</name>
    <dbReference type="NCBI Taxonomy" id="568860"/>
    <lineage>
        <taxon>Bacteria</taxon>
        <taxon>Bacillati</taxon>
        <taxon>Actinomycetota</taxon>
        <taxon>Actinomycetes</taxon>
        <taxon>Streptosporangiales</taxon>
        <taxon>Streptosporangiaceae</taxon>
        <taxon>Nonomuraea</taxon>
    </lineage>
</organism>
<dbReference type="RefSeq" id="WP_091079577.1">
    <property type="nucleotide sequence ID" value="NZ_FOHX01000003.1"/>
</dbReference>
<dbReference type="InterPro" id="IPR056782">
    <property type="entry name" value="HAD_PNKP"/>
</dbReference>
<name>A0A1I0F4M8_9ACTN</name>
<evidence type="ECO:0000313" key="3">
    <source>
        <dbReference type="Proteomes" id="UP000199361"/>
    </source>
</evidence>
<dbReference type="AlphaFoldDB" id="A0A1I0F4M8"/>
<protein>
    <submittedName>
        <fullName evidence="2">Predicted kinase</fullName>
    </submittedName>
</protein>
<dbReference type="SUPFAM" id="SSF56784">
    <property type="entry name" value="HAD-like"/>
    <property type="match status" value="1"/>
</dbReference>
<dbReference type="Pfam" id="PF13671">
    <property type="entry name" value="AAA_33"/>
    <property type="match status" value="1"/>
</dbReference>
<dbReference type="InterPro" id="IPR036412">
    <property type="entry name" value="HAD-like_sf"/>
</dbReference>
<dbReference type="STRING" id="568860.SAMN05421811_103293"/>
<keyword evidence="3" id="KW-1185">Reference proteome</keyword>
<keyword evidence="2" id="KW-0808">Transferase</keyword>
<reference evidence="2 3" key="1">
    <citation type="submission" date="2016-10" db="EMBL/GenBank/DDBJ databases">
        <authorList>
            <person name="de Groot N.N."/>
        </authorList>
    </citation>
    <scope>NUCLEOTIDE SEQUENCE [LARGE SCALE GENOMIC DNA]</scope>
    <source>
        <strain evidence="2 3">CGMCC 4.5598</strain>
    </source>
</reference>
<dbReference type="InterPro" id="IPR023214">
    <property type="entry name" value="HAD_sf"/>
</dbReference>
<dbReference type="OrthoDB" id="7592866at2"/>
<gene>
    <name evidence="2" type="ORF">SAMN05421811_103293</name>
</gene>
<dbReference type="GO" id="GO:0016301">
    <property type="term" value="F:kinase activity"/>
    <property type="evidence" value="ECO:0007669"/>
    <property type="project" value="UniProtKB-KW"/>
</dbReference>
<proteinExistence type="predicted"/>
<evidence type="ECO:0000313" key="2">
    <source>
        <dbReference type="EMBL" id="SET52002.1"/>
    </source>
</evidence>
<feature type="domain" description="Polynucleotide kinase PNKP phosphatase" evidence="1">
    <location>
        <begin position="166"/>
        <end position="301"/>
    </location>
</feature>
<dbReference type="Gene3D" id="3.40.50.300">
    <property type="entry name" value="P-loop containing nucleotide triphosphate hydrolases"/>
    <property type="match status" value="1"/>
</dbReference>